<dbReference type="EMBL" id="BQNB010014165">
    <property type="protein sequence ID" value="GJT24820.1"/>
    <property type="molecule type" value="Genomic_DNA"/>
</dbReference>
<keyword evidence="2" id="KW-0695">RNA-directed DNA polymerase</keyword>
<evidence type="ECO:0000313" key="3">
    <source>
        <dbReference type="Proteomes" id="UP001151760"/>
    </source>
</evidence>
<evidence type="ECO:0000313" key="2">
    <source>
        <dbReference type="EMBL" id="GJT24820.1"/>
    </source>
</evidence>
<dbReference type="Proteomes" id="UP001151760">
    <property type="component" value="Unassembled WGS sequence"/>
</dbReference>
<sequence length="212" mass="24159">MLNTDGASRGNPGDAGGGGILWDDRGRFIRAFAENYGICTITRSELLAFMRGINMARDMSIKKLFVKVDSQVVVQLMECDIVRHNNTYFIVKKCRDLLKNTKWEVKLERCYREANRTANWLANRGFKQEERLLMFDSAPPNLGSILLEDLKGITWHRSIVVSNSLNDDAPRQIAWTTEEEISLAKGWVAISENNKHGNAMKQDGLWFMNKST</sequence>
<reference evidence="2" key="2">
    <citation type="submission" date="2022-01" db="EMBL/GenBank/DDBJ databases">
        <authorList>
            <person name="Yamashiro T."/>
            <person name="Shiraishi A."/>
            <person name="Satake H."/>
            <person name="Nakayama K."/>
        </authorList>
    </citation>
    <scope>NUCLEOTIDE SEQUENCE</scope>
</reference>
<organism evidence="2 3">
    <name type="scientific">Tanacetum coccineum</name>
    <dbReference type="NCBI Taxonomy" id="301880"/>
    <lineage>
        <taxon>Eukaryota</taxon>
        <taxon>Viridiplantae</taxon>
        <taxon>Streptophyta</taxon>
        <taxon>Embryophyta</taxon>
        <taxon>Tracheophyta</taxon>
        <taxon>Spermatophyta</taxon>
        <taxon>Magnoliopsida</taxon>
        <taxon>eudicotyledons</taxon>
        <taxon>Gunneridae</taxon>
        <taxon>Pentapetalae</taxon>
        <taxon>asterids</taxon>
        <taxon>campanulids</taxon>
        <taxon>Asterales</taxon>
        <taxon>Asteraceae</taxon>
        <taxon>Asteroideae</taxon>
        <taxon>Anthemideae</taxon>
        <taxon>Anthemidinae</taxon>
        <taxon>Tanacetum</taxon>
    </lineage>
</organism>
<dbReference type="SUPFAM" id="SSF53098">
    <property type="entry name" value="Ribonuclease H-like"/>
    <property type="match status" value="1"/>
</dbReference>
<dbReference type="Gene3D" id="3.30.420.10">
    <property type="entry name" value="Ribonuclease H-like superfamily/Ribonuclease H"/>
    <property type="match status" value="1"/>
</dbReference>
<keyword evidence="3" id="KW-1185">Reference proteome</keyword>
<dbReference type="InterPro" id="IPR002156">
    <property type="entry name" value="RNaseH_domain"/>
</dbReference>
<keyword evidence="2" id="KW-0808">Transferase</keyword>
<dbReference type="GO" id="GO:0003964">
    <property type="term" value="F:RNA-directed DNA polymerase activity"/>
    <property type="evidence" value="ECO:0007669"/>
    <property type="project" value="UniProtKB-KW"/>
</dbReference>
<comment type="caution">
    <text evidence="2">The sequence shown here is derived from an EMBL/GenBank/DDBJ whole genome shotgun (WGS) entry which is preliminary data.</text>
</comment>
<proteinExistence type="predicted"/>
<evidence type="ECO:0000259" key="1">
    <source>
        <dbReference type="PROSITE" id="PS50879"/>
    </source>
</evidence>
<dbReference type="Pfam" id="PF13456">
    <property type="entry name" value="RVT_3"/>
    <property type="match status" value="1"/>
</dbReference>
<accession>A0ABQ5CCL5</accession>
<dbReference type="PROSITE" id="PS50879">
    <property type="entry name" value="RNASE_H_1"/>
    <property type="match status" value="1"/>
</dbReference>
<protein>
    <submittedName>
        <fullName evidence="2">Non-LTR retroelement reverse transcriptase</fullName>
    </submittedName>
</protein>
<feature type="domain" description="RNase H type-1" evidence="1">
    <location>
        <begin position="1"/>
        <end position="127"/>
    </location>
</feature>
<dbReference type="CDD" id="cd06222">
    <property type="entry name" value="RNase_H_like"/>
    <property type="match status" value="1"/>
</dbReference>
<dbReference type="InterPro" id="IPR036397">
    <property type="entry name" value="RNaseH_sf"/>
</dbReference>
<gene>
    <name evidence="2" type="ORF">Tco_0894757</name>
</gene>
<dbReference type="PANTHER" id="PTHR47723:SF19">
    <property type="entry name" value="POLYNUCLEOTIDYL TRANSFERASE, RIBONUCLEASE H-LIKE SUPERFAMILY PROTEIN"/>
    <property type="match status" value="1"/>
</dbReference>
<dbReference type="InterPro" id="IPR053151">
    <property type="entry name" value="RNase_H-like"/>
</dbReference>
<dbReference type="PANTHER" id="PTHR47723">
    <property type="entry name" value="OS05G0353850 PROTEIN"/>
    <property type="match status" value="1"/>
</dbReference>
<name>A0ABQ5CCL5_9ASTR</name>
<dbReference type="InterPro" id="IPR044730">
    <property type="entry name" value="RNase_H-like_dom_plant"/>
</dbReference>
<keyword evidence="2" id="KW-0548">Nucleotidyltransferase</keyword>
<dbReference type="InterPro" id="IPR012337">
    <property type="entry name" value="RNaseH-like_sf"/>
</dbReference>
<reference evidence="2" key="1">
    <citation type="journal article" date="2022" name="Int. J. Mol. Sci.">
        <title>Draft Genome of Tanacetum Coccineum: Genomic Comparison of Closely Related Tanacetum-Family Plants.</title>
        <authorList>
            <person name="Yamashiro T."/>
            <person name="Shiraishi A."/>
            <person name="Nakayama K."/>
            <person name="Satake H."/>
        </authorList>
    </citation>
    <scope>NUCLEOTIDE SEQUENCE</scope>
</reference>